<keyword evidence="1" id="KW-0472">Membrane</keyword>
<evidence type="ECO:0000313" key="2">
    <source>
        <dbReference type="EMBL" id="SJZ59850.1"/>
    </source>
</evidence>
<sequence length="180" mass="19715">MVLRNYWTASAGVAASVFISLLYLMGFLVMGEENGGLTWGDMFVGSALPSIFVWFFFKVAFFAHIETVGNSVVVKNLFSKTVIPARMINRVTYEGGVEIFTRPGRSYGSLNLGGSVLGALAGYPTNRRCAEKLIAFLESRDAGDGVEGVTVTHKPHFNILFLCSVFCVFFVIHLLLRAAQ</sequence>
<keyword evidence="1" id="KW-0812">Transmembrane</keyword>
<dbReference type="AlphaFoldDB" id="A0A1T4LYQ3"/>
<keyword evidence="1" id="KW-1133">Transmembrane helix</keyword>
<keyword evidence="3" id="KW-1185">Reference proteome</keyword>
<name>A0A1T4LYQ3_9ACTN</name>
<protein>
    <submittedName>
        <fullName evidence="2">Uncharacterized protein</fullName>
    </submittedName>
</protein>
<evidence type="ECO:0000313" key="3">
    <source>
        <dbReference type="Proteomes" id="UP000190637"/>
    </source>
</evidence>
<dbReference type="RefSeq" id="WP_078760278.1">
    <property type="nucleotide sequence ID" value="NZ_FUWS01000002.1"/>
</dbReference>
<feature type="transmembrane region" description="Helical" evidence="1">
    <location>
        <begin position="42"/>
        <end position="65"/>
    </location>
</feature>
<feature type="transmembrane region" description="Helical" evidence="1">
    <location>
        <begin position="6"/>
        <end position="30"/>
    </location>
</feature>
<proteinExistence type="predicted"/>
<accession>A0A1T4LYQ3</accession>
<dbReference type="EMBL" id="FUWS01000002">
    <property type="protein sequence ID" value="SJZ59850.1"/>
    <property type="molecule type" value="Genomic_DNA"/>
</dbReference>
<dbReference type="OrthoDB" id="3430086at2"/>
<feature type="transmembrane region" description="Helical" evidence="1">
    <location>
        <begin position="157"/>
        <end position="176"/>
    </location>
</feature>
<organism evidence="2 3">
    <name type="scientific">Marinactinospora thermotolerans DSM 45154</name>
    <dbReference type="NCBI Taxonomy" id="1122192"/>
    <lineage>
        <taxon>Bacteria</taxon>
        <taxon>Bacillati</taxon>
        <taxon>Actinomycetota</taxon>
        <taxon>Actinomycetes</taxon>
        <taxon>Streptosporangiales</taxon>
        <taxon>Nocardiopsidaceae</taxon>
        <taxon>Marinactinospora</taxon>
    </lineage>
</organism>
<reference evidence="2 3" key="1">
    <citation type="submission" date="2017-02" db="EMBL/GenBank/DDBJ databases">
        <authorList>
            <person name="Peterson S.W."/>
        </authorList>
    </citation>
    <scope>NUCLEOTIDE SEQUENCE [LARGE SCALE GENOMIC DNA]</scope>
    <source>
        <strain evidence="2 3">DSM 45154</strain>
    </source>
</reference>
<gene>
    <name evidence="2" type="ORF">SAMN02745673_00873</name>
</gene>
<evidence type="ECO:0000256" key="1">
    <source>
        <dbReference type="SAM" id="Phobius"/>
    </source>
</evidence>
<dbReference type="Proteomes" id="UP000190637">
    <property type="component" value="Unassembled WGS sequence"/>
</dbReference>